<evidence type="ECO:0000256" key="1">
    <source>
        <dbReference type="SAM" id="Phobius"/>
    </source>
</evidence>
<dbReference type="OrthoDB" id="7339719at2"/>
<sequence length="289" mass="32411">MVSLSDKPASGLDGVARPHADVIDVAQYSFGRWKMAAGLVALATWLATLWWLFLPYVMGQATPIDNFLGKIGRGYLWGEDSLWAQTYANQCLTKNYFGCSGDTTPFEFIVLQFHASPKSYIVPMFALGLVAICAFAWFFMRRPAPVRFNRKIGAVYGVSAGKFWILPAADFDFVYRGEWDPLSGRFNSSGPMTVWLRNARKPPQKRKFALGAYPPDCDEYGKQLGAALQHFLAGKPGDDRIANAPDHMPLKWWQSSLFGVASLPKNIDSKATDWKLKYAKNLRDKQSFD</sequence>
<feature type="transmembrane region" description="Helical" evidence="1">
    <location>
        <begin position="36"/>
        <end position="58"/>
    </location>
</feature>
<keyword evidence="1" id="KW-0472">Membrane</keyword>
<protein>
    <recommendedName>
        <fullName evidence="4">Transmembrane protein</fullName>
    </recommendedName>
</protein>
<dbReference type="Proteomes" id="UP000252517">
    <property type="component" value="Unassembled WGS sequence"/>
</dbReference>
<dbReference type="AlphaFoldDB" id="A0A367WLJ8"/>
<proteinExistence type="predicted"/>
<name>A0A367WLJ8_9PROT</name>
<evidence type="ECO:0000313" key="2">
    <source>
        <dbReference type="EMBL" id="RCK41431.1"/>
    </source>
</evidence>
<feature type="transmembrane region" description="Helical" evidence="1">
    <location>
        <begin position="120"/>
        <end position="140"/>
    </location>
</feature>
<organism evidence="2 3">
    <name type="scientific">Thalassospira profundimaris</name>
    <dbReference type="NCBI Taxonomy" id="502049"/>
    <lineage>
        <taxon>Bacteria</taxon>
        <taxon>Pseudomonadati</taxon>
        <taxon>Pseudomonadota</taxon>
        <taxon>Alphaproteobacteria</taxon>
        <taxon>Rhodospirillales</taxon>
        <taxon>Thalassospiraceae</taxon>
        <taxon>Thalassospira</taxon>
    </lineage>
</organism>
<gene>
    <name evidence="2" type="ORF">TH25_23685</name>
</gene>
<keyword evidence="1" id="KW-1133">Transmembrane helix</keyword>
<evidence type="ECO:0000313" key="3">
    <source>
        <dbReference type="Proteomes" id="UP000252517"/>
    </source>
</evidence>
<reference evidence="2 3" key="1">
    <citation type="submission" date="2014-07" db="EMBL/GenBank/DDBJ databases">
        <title>Draft genome sequence of Thalassospira profundimaris S25-3-2.</title>
        <authorList>
            <person name="Lai Q."/>
            <person name="Shao Z."/>
        </authorList>
    </citation>
    <scope>NUCLEOTIDE SEQUENCE [LARGE SCALE GENOMIC DNA]</scope>
    <source>
        <strain evidence="2 3">S25-3-2</strain>
    </source>
</reference>
<keyword evidence="1" id="KW-0812">Transmembrane</keyword>
<accession>A0A367WLJ8</accession>
<dbReference type="RefSeq" id="WP_114090555.1">
    <property type="nucleotide sequence ID" value="NZ_JPWH01000034.1"/>
</dbReference>
<comment type="caution">
    <text evidence="2">The sequence shown here is derived from an EMBL/GenBank/DDBJ whole genome shotgun (WGS) entry which is preliminary data.</text>
</comment>
<evidence type="ECO:0008006" key="4">
    <source>
        <dbReference type="Google" id="ProtNLM"/>
    </source>
</evidence>
<dbReference type="EMBL" id="JPWH01000034">
    <property type="protein sequence ID" value="RCK41431.1"/>
    <property type="molecule type" value="Genomic_DNA"/>
</dbReference>